<dbReference type="Gene3D" id="3.40.50.300">
    <property type="entry name" value="P-loop containing nucleotide triphosphate hydrolases"/>
    <property type="match status" value="1"/>
</dbReference>
<accession>A0A560II17</accession>
<name>A0A560II17_9PROT</name>
<sequence length="546" mass="61054">MSQLLSEKEWADLRRQSRQEMPAWCAGMALPDVLLRYQQELLATTATNQVTFVEKSRRTGYTWAVGADAVLTSAASREAGGMDTLYIGYNLDMAREFIDTCGMWARAFNNAASAVEEFMFKDSGKHGDASIQAFRITFASGYEIVALSSRPRSLRGRQGYVIIDEAAFHDDLEELLKSAMALLIWGGKVLVISTHDGETNPFNLAIEEIKKGKKPYALITLDFDQALKDGLYERICLRLGEPWSPEKEAAWRDSIVAKYGSAADEELFVIPSNGSGTYIPAVLIERQQRSDIPVVRWTAPADFLLLSDAIREHEITAWCERELKPLLDAMDKTRLSFLGEDFAMSGDLTVLWPVQLWQNMVRRPPFTVELRGMPYAQQKQVLWYILDRLPRFVAAAMDATGNGAPLAQETATRYGLERIQQVKINETWYREVAPRFKAHFEDGTTELPRDLDVYDDHRAIKLVRGVPHVVRVDARAGKGEDAGKGQGKKRHGDSAIAHMMACLASLMEGGEYDYQSAYGSRVNDNGADDDDDAGDDAPLRFGHGAY</sequence>
<feature type="compositionally biased region" description="Acidic residues" evidence="1">
    <location>
        <begin position="526"/>
        <end position="535"/>
    </location>
</feature>
<evidence type="ECO:0000313" key="3">
    <source>
        <dbReference type="Proteomes" id="UP000318050"/>
    </source>
</evidence>
<protein>
    <submittedName>
        <fullName evidence="2">Phage FluMu gp28-like protein</fullName>
    </submittedName>
</protein>
<comment type="caution">
    <text evidence="2">The sequence shown here is derived from an EMBL/GenBank/DDBJ whole genome shotgun (WGS) entry which is preliminary data.</text>
</comment>
<dbReference type="PIRSF" id="PIRSF007056">
    <property type="entry name" value="UCP007056"/>
    <property type="match status" value="1"/>
</dbReference>
<gene>
    <name evidence="2" type="ORF">FBZ92_109185</name>
</gene>
<feature type="region of interest" description="Disordered" evidence="1">
    <location>
        <begin position="521"/>
        <end position="546"/>
    </location>
</feature>
<evidence type="ECO:0000313" key="2">
    <source>
        <dbReference type="EMBL" id="TWB58692.1"/>
    </source>
</evidence>
<evidence type="ECO:0000256" key="1">
    <source>
        <dbReference type="SAM" id="MobiDB-lite"/>
    </source>
</evidence>
<dbReference type="InterPro" id="IPR012036">
    <property type="entry name" value="Phage_Mu_Gp28"/>
</dbReference>
<dbReference type="InterPro" id="IPR027417">
    <property type="entry name" value="P-loop_NTPase"/>
</dbReference>
<dbReference type="EMBL" id="VITT01000009">
    <property type="protein sequence ID" value="TWB58692.1"/>
    <property type="molecule type" value="Genomic_DNA"/>
</dbReference>
<reference evidence="2 3" key="1">
    <citation type="submission" date="2019-06" db="EMBL/GenBank/DDBJ databases">
        <title>Genomic Encyclopedia of Type Strains, Phase IV (KMG-V): Genome sequencing to study the core and pangenomes of soil and plant-associated prokaryotes.</title>
        <authorList>
            <person name="Whitman W."/>
        </authorList>
    </citation>
    <scope>NUCLEOTIDE SEQUENCE [LARGE SCALE GENOMIC DNA]</scope>
    <source>
        <strain evidence="2 3">BR 11140</strain>
    </source>
</reference>
<dbReference type="Proteomes" id="UP000318050">
    <property type="component" value="Unassembled WGS sequence"/>
</dbReference>
<dbReference type="Gene3D" id="3.30.420.240">
    <property type="match status" value="1"/>
</dbReference>
<proteinExistence type="predicted"/>
<organism evidence="2 3">
    <name type="scientific">Nitrospirillum amazonense</name>
    <dbReference type="NCBI Taxonomy" id="28077"/>
    <lineage>
        <taxon>Bacteria</taxon>
        <taxon>Pseudomonadati</taxon>
        <taxon>Pseudomonadota</taxon>
        <taxon>Alphaproteobacteria</taxon>
        <taxon>Rhodospirillales</taxon>
        <taxon>Azospirillaceae</taxon>
        <taxon>Nitrospirillum</taxon>
    </lineage>
</organism>
<dbReference type="AlphaFoldDB" id="A0A560II17"/>